<dbReference type="InterPro" id="IPR029058">
    <property type="entry name" value="AB_hydrolase_fold"/>
</dbReference>
<protein>
    <submittedName>
        <fullName evidence="2">Triacylglycerol lipase</fullName>
    </submittedName>
</protein>
<evidence type="ECO:0000256" key="1">
    <source>
        <dbReference type="SAM" id="Phobius"/>
    </source>
</evidence>
<evidence type="ECO:0000313" key="2">
    <source>
        <dbReference type="EMBL" id="HIR47165.1"/>
    </source>
</evidence>
<dbReference type="SUPFAM" id="SSF53474">
    <property type="entry name" value="alpha/beta-Hydrolases"/>
    <property type="match status" value="1"/>
</dbReference>
<dbReference type="Gene3D" id="3.40.50.1820">
    <property type="entry name" value="alpha/beta hydrolase"/>
    <property type="match status" value="1"/>
</dbReference>
<proteinExistence type="predicted"/>
<reference evidence="2" key="1">
    <citation type="submission" date="2020-10" db="EMBL/GenBank/DDBJ databases">
        <authorList>
            <person name="Gilroy R."/>
        </authorList>
    </citation>
    <scope>NUCLEOTIDE SEQUENCE</scope>
    <source>
        <strain evidence="2">ChiSxjej1B13-7958</strain>
    </source>
</reference>
<sequence>MNRAEKITGTIVAVVLANLPVCGALLGFGPLMGAGLAFALWLCFIAINILPLWQKDCFTRLGMMLGGEILTEINTVACTVNFCLYLYWVLNMGRLGISLPQLLIGIVYAVLIGLILCVNGVTRMLVTSVQLGIRGRALLLLCWWIPLLNLFLLWRTCHAVRQEYLFETEKKELDTVRRENTLCATRYPLVLVHGVFFRDQHFFNYWGRVPAELIRNGARVWYGNQQSAASVASCAQELKARVEEIVRETGCEKVNLIAHSKGGLDSRWAISRLGLAPLVASLTTINTPHRGCAFVDWLLGQCPPSICAFIAKSYNAALHRFGDPNPDFMAAVQDLTSSRCKELNEEMPDVPGVRYRSVGSRMRSSFSAPMPLFLTWRFVHHFDGANDGLVGVESMRWGESFEMLEPPGRRGLSHGDLIDLNRQNIPGFDVREFYVSLVSRLREEGL</sequence>
<keyword evidence="1" id="KW-0812">Transmembrane</keyword>
<reference evidence="2" key="2">
    <citation type="journal article" date="2021" name="PeerJ">
        <title>Extensive microbial diversity within the chicken gut microbiome revealed by metagenomics and culture.</title>
        <authorList>
            <person name="Gilroy R."/>
            <person name="Ravi A."/>
            <person name="Getino M."/>
            <person name="Pursley I."/>
            <person name="Horton D.L."/>
            <person name="Alikhan N.F."/>
            <person name="Baker D."/>
            <person name="Gharbi K."/>
            <person name="Hall N."/>
            <person name="Watson M."/>
            <person name="Adriaenssens E.M."/>
            <person name="Foster-Nyarko E."/>
            <person name="Jarju S."/>
            <person name="Secka A."/>
            <person name="Antonio M."/>
            <person name="Oren A."/>
            <person name="Chaudhuri R.R."/>
            <person name="La Ragione R."/>
            <person name="Hildebrand F."/>
            <person name="Pallen M.J."/>
        </authorList>
    </citation>
    <scope>NUCLEOTIDE SEQUENCE</scope>
    <source>
        <strain evidence="2">ChiSxjej1B13-7958</strain>
    </source>
</reference>
<name>A0A9D1ANA0_9FIRM</name>
<dbReference type="Proteomes" id="UP000824242">
    <property type="component" value="Unassembled WGS sequence"/>
</dbReference>
<organism evidence="2 3">
    <name type="scientific">Candidatus Caccousia avicola</name>
    <dbReference type="NCBI Taxonomy" id="2840721"/>
    <lineage>
        <taxon>Bacteria</taxon>
        <taxon>Bacillati</taxon>
        <taxon>Bacillota</taxon>
        <taxon>Clostridia</taxon>
        <taxon>Eubacteriales</taxon>
        <taxon>Oscillospiraceae</taxon>
        <taxon>Oscillospiraceae incertae sedis</taxon>
        <taxon>Candidatus Caccousia</taxon>
    </lineage>
</organism>
<feature type="transmembrane region" description="Helical" evidence="1">
    <location>
        <begin position="34"/>
        <end position="53"/>
    </location>
</feature>
<feature type="transmembrane region" description="Helical" evidence="1">
    <location>
        <begin position="73"/>
        <end position="90"/>
    </location>
</feature>
<dbReference type="EMBL" id="DVGZ01000057">
    <property type="protein sequence ID" value="HIR47165.1"/>
    <property type="molecule type" value="Genomic_DNA"/>
</dbReference>
<keyword evidence="1" id="KW-1133">Transmembrane helix</keyword>
<accession>A0A9D1ANA0</accession>
<feature type="transmembrane region" description="Helical" evidence="1">
    <location>
        <begin position="7"/>
        <end position="28"/>
    </location>
</feature>
<evidence type="ECO:0000313" key="3">
    <source>
        <dbReference type="Proteomes" id="UP000824242"/>
    </source>
</evidence>
<feature type="transmembrane region" description="Helical" evidence="1">
    <location>
        <begin position="137"/>
        <end position="154"/>
    </location>
</feature>
<feature type="transmembrane region" description="Helical" evidence="1">
    <location>
        <begin position="102"/>
        <end position="125"/>
    </location>
</feature>
<dbReference type="AlphaFoldDB" id="A0A9D1ANA0"/>
<gene>
    <name evidence="2" type="ORF">IAB89_05830</name>
</gene>
<keyword evidence="1" id="KW-0472">Membrane</keyword>
<comment type="caution">
    <text evidence="2">The sequence shown here is derived from an EMBL/GenBank/DDBJ whole genome shotgun (WGS) entry which is preliminary data.</text>
</comment>